<keyword evidence="3" id="KW-0238">DNA-binding</keyword>
<dbReference type="Gene3D" id="1.10.60.10">
    <property type="entry name" value="Iron dependent repressor, metal binding and dimerisation domain"/>
    <property type="match status" value="1"/>
</dbReference>
<reference evidence="6 7" key="1">
    <citation type="submission" date="2019-07" db="EMBL/GenBank/DDBJ databases">
        <title>Genomic Encyclopedia of Type Strains, Phase I: the one thousand microbial genomes (KMG-I) project.</title>
        <authorList>
            <person name="Kyrpides N."/>
        </authorList>
    </citation>
    <scope>NUCLEOTIDE SEQUENCE [LARGE SCALE GENOMIC DNA]</scope>
    <source>
        <strain evidence="6 7">DSM 13558</strain>
    </source>
</reference>
<gene>
    <name evidence="6" type="ORF">LY60_02908</name>
</gene>
<protein>
    <submittedName>
        <fullName evidence="6">DtxR family iron (Metal) dependent repressor</fullName>
    </submittedName>
</protein>
<dbReference type="Pfam" id="PF02742">
    <property type="entry name" value="Fe_dep_repr_C"/>
    <property type="match status" value="1"/>
</dbReference>
<evidence type="ECO:0000313" key="7">
    <source>
        <dbReference type="Proteomes" id="UP000315343"/>
    </source>
</evidence>
<evidence type="ECO:0000256" key="3">
    <source>
        <dbReference type="ARBA" id="ARBA00023125"/>
    </source>
</evidence>
<dbReference type="PROSITE" id="PS50944">
    <property type="entry name" value="HTH_DTXR"/>
    <property type="match status" value="1"/>
</dbReference>
<dbReference type="GO" id="GO:0046983">
    <property type="term" value="F:protein dimerization activity"/>
    <property type="evidence" value="ECO:0007669"/>
    <property type="project" value="InterPro"/>
</dbReference>
<accession>A0A562J5G8</accession>
<dbReference type="PANTHER" id="PTHR33238:SF7">
    <property type="entry name" value="IRON-DEPENDENT TRANSCRIPTIONAL REGULATOR"/>
    <property type="match status" value="1"/>
</dbReference>
<dbReference type="OrthoDB" id="9794394at2"/>
<dbReference type="Gene3D" id="1.10.10.10">
    <property type="entry name" value="Winged helix-like DNA-binding domain superfamily/Winged helix DNA-binding domain"/>
    <property type="match status" value="1"/>
</dbReference>
<dbReference type="PANTHER" id="PTHR33238">
    <property type="entry name" value="IRON (METAL) DEPENDENT REPRESSOR, DTXR FAMILY"/>
    <property type="match status" value="1"/>
</dbReference>
<dbReference type="InterPro" id="IPR036421">
    <property type="entry name" value="Fe_dep_repressor_sf"/>
</dbReference>
<keyword evidence="4" id="KW-0804">Transcription</keyword>
<dbReference type="InterPro" id="IPR022689">
    <property type="entry name" value="Iron_dep_repressor"/>
</dbReference>
<evidence type="ECO:0000256" key="4">
    <source>
        <dbReference type="ARBA" id="ARBA00023163"/>
    </source>
</evidence>
<keyword evidence="2" id="KW-0805">Transcription regulation</keyword>
<dbReference type="Pfam" id="PF01325">
    <property type="entry name" value="Fe_dep_repress"/>
    <property type="match status" value="1"/>
</dbReference>
<dbReference type="SUPFAM" id="SSF46785">
    <property type="entry name" value="Winged helix' DNA-binding domain"/>
    <property type="match status" value="1"/>
</dbReference>
<name>A0A562J5G8_9FIRM</name>
<comment type="similarity">
    <text evidence="1">Belongs to the DtxR/MntR family.</text>
</comment>
<feature type="domain" description="HTH dtxR-type" evidence="5">
    <location>
        <begin position="1"/>
        <end position="63"/>
    </location>
</feature>
<dbReference type="GO" id="GO:0003700">
    <property type="term" value="F:DNA-binding transcription factor activity"/>
    <property type="evidence" value="ECO:0007669"/>
    <property type="project" value="InterPro"/>
</dbReference>
<dbReference type="GO" id="GO:0003677">
    <property type="term" value="F:DNA binding"/>
    <property type="evidence" value="ECO:0007669"/>
    <property type="project" value="UniProtKB-KW"/>
</dbReference>
<dbReference type="InterPro" id="IPR001367">
    <property type="entry name" value="Fe_dep_repressor"/>
</dbReference>
<proteinExistence type="inferred from homology"/>
<organism evidence="6 7">
    <name type="scientific">Sedimentibacter saalensis</name>
    <dbReference type="NCBI Taxonomy" id="130788"/>
    <lineage>
        <taxon>Bacteria</taxon>
        <taxon>Bacillati</taxon>
        <taxon>Bacillota</taxon>
        <taxon>Tissierellia</taxon>
        <taxon>Sedimentibacter</taxon>
    </lineage>
</organism>
<dbReference type="AlphaFoldDB" id="A0A562J5G8"/>
<dbReference type="SMART" id="SM00529">
    <property type="entry name" value="HTH_DTXR"/>
    <property type="match status" value="1"/>
</dbReference>
<dbReference type="EMBL" id="VLKH01000009">
    <property type="protein sequence ID" value="TWH78448.1"/>
    <property type="molecule type" value="Genomic_DNA"/>
</dbReference>
<sequence>MIHESGEDYLETILMLHNKNGYVRSIDIANELNYTKPSISRAVSILKNSNYITVDKNGHILLTDLGRETAERIYERHNVIAEFMIASLGISRETAEKESCRIEHIVSEETFQKMKEYIKTPAKYEQTLVK</sequence>
<evidence type="ECO:0000259" key="5">
    <source>
        <dbReference type="PROSITE" id="PS50944"/>
    </source>
</evidence>
<evidence type="ECO:0000313" key="6">
    <source>
        <dbReference type="EMBL" id="TWH78448.1"/>
    </source>
</evidence>
<dbReference type="InterPro" id="IPR022687">
    <property type="entry name" value="HTH_DTXR"/>
</dbReference>
<dbReference type="InterPro" id="IPR036390">
    <property type="entry name" value="WH_DNA-bd_sf"/>
</dbReference>
<dbReference type="Proteomes" id="UP000315343">
    <property type="component" value="Unassembled WGS sequence"/>
</dbReference>
<dbReference type="InterPro" id="IPR050536">
    <property type="entry name" value="DtxR_MntR_Metal-Reg"/>
</dbReference>
<dbReference type="InterPro" id="IPR036388">
    <property type="entry name" value="WH-like_DNA-bd_sf"/>
</dbReference>
<dbReference type="SUPFAM" id="SSF47979">
    <property type="entry name" value="Iron-dependent repressor protein, dimerization domain"/>
    <property type="match status" value="1"/>
</dbReference>
<evidence type="ECO:0000256" key="1">
    <source>
        <dbReference type="ARBA" id="ARBA00007871"/>
    </source>
</evidence>
<comment type="caution">
    <text evidence="6">The sequence shown here is derived from an EMBL/GenBank/DDBJ whole genome shotgun (WGS) entry which is preliminary data.</text>
</comment>
<evidence type="ECO:0000256" key="2">
    <source>
        <dbReference type="ARBA" id="ARBA00023015"/>
    </source>
</evidence>
<keyword evidence="7" id="KW-1185">Reference proteome</keyword>
<dbReference type="GO" id="GO:0046914">
    <property type="term" value="F:transition metal ion binding"/>
    <property type="evidence" value="ECO:0007669"/>
    <property type="project" value="InterPro"/>
</dbReference>